<keyword evidence="6" id="KW-0378">Hydrolase</keyword>
<evidence type="ECO:0000256" key="3">
    <source>
        <dbReference type="ARBA" id="ARBA00023125"/>
    </source>
</evidence>
<dbReference type="PANTHER" id="PTHR30580">
    <property type="entry name" value="PRIMOSOMAL PROTEIN N"/>
    <property type="match status" value="1"/>
</dbReference>
<evidence type="ECO:0000259" key="5">
    <source>
        <dbReference type="PROSITE" id="PS51194"/>
    </source>
</evidence>
<dbReference type="GO" id="GO:0004386">
    <property type="term" value="F:helicase activity"/>
    <property type="evidence" value="ECO:0007669"/>
    <property type="project" value="UniProtKB-KW"/>
</dbReference>
<dbReference type="SUPFAM" id="SSF52540">
    <property type="entry name" value="P-loop containing nucleoside triphosphate hydrolases"/>
    <property type="match status" value="1"/>
</dbReference>
<dbReference type="InterPro" id="IPR027417">
    <property type="entry name" value="P-loop_NTPase"/>
</dbReference>
<name>A0ABQ5JNP9_9LACO</name>
<dbReference type="InterPro" id="IPR011545">
    <property type="entry name" value="DEAD/DEAH_box_helicase_dom"/>
</dbReference>
<accession>A0ABQ5JNP9</accession>
<dbReference type="InterPro" id="IPR001650">
    <property type="entry name" value="Helicase_C-like"/>
</dbReference>
<evidence type="ECO:0000313" key="6">
    <source>
        <dbReference type="EMBL" id="GKT06106.1"/>
    </source>
</evidence>
<dbReference type="CDD" id="cd18785">
    <property type="entry name" value="SF2_C"/>
    <property type="match status" value="1"/>
</dbReference>
<reference evidence="6 7" key="1">
    <citation type="submission" date="2022-03" db="EMBL/GenBank/DDBJ databases">
        <title>Draft genome sequence of Furfurilactobacillus curtus JCM 31185.</title>
        <authorList>
            <person name="Suzuki S."/>
            <person name="Endo A."/>
            <person name="Kajikawa A."/>
        </authorList>
    </citation>
    <scope>NUCLEOTIDE SEQUENCE [LARGE SCALE GENOMIC DNA]</scope>
    <source>
        <strain evidence="6 7">JCM 31185</strain>
    </source>
</reference>
<dbReference type="Pfam" id="PF00270">
    <property type="entry name" value="DEAD"/>
    <property type="match status" value="1"/>
</dbReference>
<keyword evidence="1" id="KW-0547">Nucleotide-binding</keyword>
<gene>
    <name evidence="6" type="primary">comFA</name>
    <name evidence="6" type="ORF">JCM31185_13940</name>
</gene>
<dbReference type="PROSITE" id="PS51194">
    <property type="entry name" value="HELICASE_CTER"/>
    <property type="match status" value="1"/>
</dbReference>
<keyword evidence="6" id="KW-0347">Helicase</keyword>
<keyword evidence="7" id="KW-1185">Reference proteome</keyword>
<dbReference type="RefSeq" id="WP_407883961.1">
    <property type="nucleotide sequence ID" value="NZ_BQXO01000003.1"/>
</dbReference>
<dbReference type="InterPro" id="IPR014001">
    <property type="entry name" value="Helicase_ATP-bd"/>
</dbReference>
<keyword evidence="2" id="KW-0067">ATP-binding</keyword>
<dbReference type="SMART" id="SM00487">
    <property type="entry name" value="DEXDc"/>
    <property type="match status" value="1"/>
</dbReference>
<organism evidence="6 7">
    <name type="scientific">Furfurilactobacillus curtus</name>
    <dbReference type="NCBI Taxonomy" id="1746200"/>
    <lineage>
        <taxon>Bacteria</taxon>
        <taxon>Bacillati</taxon>
        <taxon>Bacillota</taxon>
        <taxon>Bacilli</taxon>
        <taxon>Lactobacillales</taxon>
        <taxon>Lactobacillaceae</taxon>
        <taxon>Furfurilactobacillus</taxon>
    </lineage>
</organism>
<feature type="domain" description="Helicase ATP-binding" evidence="4">
    <location>
        <begin position="110"/>
        <end position="262"/>
    </location>
</feature>
<dbReference type="Gene3D" id="3.40.50.300">
    <property type="entry name" value="P-loop containing nucleotide triphosphate hydrolases"/>
    <property type="match status" value="2"/>
</dbReference>
<dbReference type="PANTHER" id="PTHR30580:SF1">
    <property type="entry name" value="COMF OPERON PROTEIN 1"/>
    <property type="match status" value="1"/>
</dbReference>
<proteinExistence type="predicted"/>
<evidence type="ECO:0000313" key="7">
    <source>
        <dbReference type="Proteomes" id="UP001628078"/>
    </source>
</evidence>
<dbReference type="Pfam" id="PF00271">
    <property type="entry name" value="Helicase_C"/>
    <property type="match status" value="1"/>
</dbReference>
<protein>
    <submittedName>
        <fullName evidence="6">DNA/RNA helicase</fullName>
    </submittedName>
</protein>
<comment type="caution">
    <text evidence="6">The sequence shown here is derived from an EMBL/GenBank/DDBJ whole genome shotgun (WGS) entry which is preliminary data.</text>
</comment>
<dbReference type="EMBL" id="BQXO01000003">
    <property type="protein sequence ID" value="GKT06106.1"/>
    <property type="molecule type" value="Genomic_DNA"/>
</dbReference>
<evidence type="ECO:0000256" key="1">
    <source>
        <dbReference type="ARBA" id="ARBA00022741"/>
    </source>
</evidence>
<sequence>MQAGLLYGRQLTAIDLPQDADVTRFNHRPSMIEHGRWIICQRCHERSLKQQVRLPAGGYYCPACFLLGAVHSQQPLFSLPEPNYFTPVAQPLSWRGTLTRLQKQCATQINDVFRQNQQHLLWAVTGAGKTEMLFLGLADAIRMGKRVAIASPRVDVCLELYPRLQAAFTEVPIALLYGHQTEPYQYRQVTICTTHQLLRFYHAFDVLIVDEVDAFPFAQNPRLGFAVQQAVKPQSALLYLTATPSRQLLWEVHRGKLSISYLPLRFHGHLLPEIRLRLALRWRANLKRGKLPRQLLMAIKQCCEQHRRFLLFVPHVSQLAPIAAVIRQKLPMAEFATVHASDEQRAVKVVQMREQKLDFLITTTILERGVTLPEIDVFVLGADDDVFSSAALVQMAGRAGRSAKDPTGRVIFWIAEQTLALKRARQQIRLVNRKGRRLPECQSA</sequence>
<evidence type="ECO:0000256" key="2">
    <source>
        <dbReference type="ARBA" id="ARBA00022840"/>
    </source>
</evidence>
<dbReference type="Proteomes" id="UP001628078">
    <property type="component" value="Unassembled WGS sequence"/>
</dbReference>
<feature type="domain" description="Helicase C-terminal" evidence="5">
    <location>
        <begin position="294"/>
        <end position="444"/>
    </location>
</feature>
<dbReference type="SMART" id="SM00490">
    <property type="entry name" value="HELICc"/>
    <property type="match status" value="1"/>
</dbReference>
<keyword evidence="3" id="KW-0238">DNA-binding</keyword>
<evidence type="ECO:0000259" key="4">
    <source>
        <dbReference type="PROSITE" id="PS51192"/>
    </source>
</evidence>
<dbReference type="PROSITE" id="PS51192">
    <property type="entry name" value="HELICASE_ATP_BIND_1"/>
    <property type="match status" value="1"/>
</dbReference>